<proteinExistence type="inferred from homology"/>
<comment type="similarity">
    <text evidence="2">Belongs to the thioredoxin family. DsbA subfamily.</text>
</comment>
<dbReference type="InterPro" id="IPR001853">
    <property type="entry name" value="DSBA-like_thioredoxin_dom"/>
</dbReference>
<evidence type="ECO:0000256" key="6">
    <source>
        <dbReference type="ARBA" id="ARBA00023157"/>
    </source>
</evidence>
<dbReference type="InterPro" id="IPR017937">
    <property type="entry name" value="Thioredoxin_CS"/>
</dbReference>
<gene>
    <name evidence="10" type="ORF">ACFQZQ_13485</name>
</gene>
<evidence type="ECO:0000259" key="9">
    <source>
        <dbReference type="PROSITE" id="PS51352"/>
    </source>
</evidence>
<dbReference type="RefSeq" id="WP_386813434.1">
    <property type="nucleotide sequence ID" value="NZ_JBHTIH010000007.1"/>
</dbReference>
<evidence type="ECO:0000256" key="8">
    <source>
        <dbReference type="SAM" id="SignalP"/>
    </source>
</evidence>
<dbReference type="InterPro" id="IPR023205">
    <property type="entry name" value="DsbA/DsbL"/>
</dbReference>
<dbReference type="InterPro" id="IPR036249">
    <property type="entry name" value="Thioredoxin-like_sf"/>
</dbReference>
<evidence type="ECO:0000256" key="2">
    <source>
        <dbReference type="ARBA" id="ARBA00005791"/>
    </source>
</evidence>
<dbReference type="CDD" id="cd03019">
    <property type="entry name" value="DsbA_DsbA"/>
    <property type="match status" value="1"/>
</dbReference>
<dbReference type="PROSITE" id="PS00194">
    <property type="entry name" value="THIOREDOXIN_1"/>
    <property type="match status" value="1"/>
</dbReference>
<feature type="chain" id="PRO_5047186818" description="Thiol:disulfide interchange protein DsbA" evidence="8">
    <location>
        <begin position="31"/>
        <end position="229"/>
    </location>
</feature>
<protein>
    <recommendedName>
        <fullName evidence="3">Thiol:disulfide interchange protein DsbA</fullName>
    </recommendedName>
</protein>
<keyword evidence="4 8" id="KW-0732">Signal</keyword>
<comment type="subcellular location">
    <subcellularLocation>
        <location evidence="1">Periplasm</location>
    </subcellularLocation>
</comment>
<evidence type="ECO:0000256" key="3">
    <source>
        <dbReference type="ARBA" id="ARBA00013831"/>
    </source>
</evidence>
<dbReference type="PROSITE" id="PS51352">
    <property type="entry name" value="THIOREDOXIN_2"/>
    <property type="match status" value="1"/>
</dbReference>
<keyword evidence="5" id="KW-0574">Periplasm</keyword>
<dbReference type="EMBL" id="JBHTIH010000007">
    <property type="protein sequence ID" value="MFD0740291.1"/>
    <property type="molecule type" value="Genomic_DNA"/>
</dbReference>
<comment type="caution">
    <text evidence="10">The sequence shown here is derived from an EMBL/GenBank/DDBJ whole genome shotgun (WGS) entry which is preliminary data.</text>
</comment>
<reference evidence="11" key="1">
    <citation type="journal article" date="2019" name="Int. J. Syst. Evol. Microbiol.">
        <title>The Global Catalogue of Microorganisms (GCM) 10K type strain sequencing project: providing services to taxonomists for standard genome sequencing and annotation.</title>
        <authorList>
            <consortium name="The Broad Institute Genomics Platform"/>
            <consortium name="The Broad Institute Genome Sequencing Center for Infectious Disease"/>
            <person name="Wu L."/>
            <person name="Ma J."/>
        </authorList>
    </citation>
    <scope>NUCLEOTIDE SEQUENCE [LARGE SCALE GENOMIC DNA]</scope>
    <source>
        <strain evidence="11">CCUG 55491</strain>
    </source>
</reference>
<evidence type="ECO:0000313" key="11">
    <source>
        <dbReference type="Proteomes" id="UP001597090"/>
    </source>
</evidence>
<dbReference type="PANTHER" id="PTHR35891:SF2">
    <property type="entry name" value="THIOL:DISULFIDE INTERCHANGE PROTEIN DSBA"/>
    <property type="match status" value="1"/>
</dbReference>
<keyword evidence="6" id="KW-1015">Disulfide bond</keyword>
<evidence type="ECO:0000256" key="4">
    <source>
        <dbReference type="ARBA" id="ARBA00022729"/>
    </source>
</evidence>
<dbReference type="Proteomes" id="UP001597090">
    <property type="component" value="Unassembled WGS sequence"/>
</dbReference>
<organism evidence="10 11">
    <name type="scientific">Lysobacter koreensis</name>
    <dbReference type="NCBI Taxonomy" id="266122"/>
    <lineage>
        <taxon>Bacteria</taxon>
        <taxon>Pseudomonadati</taxon>
        <taxon>Pseudomonadota</taxon>
        <taxon>Gammaproteobacteria</taxon>
        <taxon>Lysobacterales</taxon>
        <taxon>Lysobacteraceae</taxon>
        <taxon>Lysobacter</taxon>
    </lineage>
</organism>
<feature type="domain" description="Thioredoxin" evidence="9">
    <location>
        <begin position="20"/>
        <end position="225"/>
    </location>
</feature>
<evidence type="ECO:0000256" key="7">
    <source>
        <dbReference type="ARBA" id="ARBA00023284"/>
    </source>
</evidence>
<dbReference type="Gene3D" id="3.40.30.10">
    <property type="entry name" value="Glutaredoxin"/>
    <property type="match status" value="1"/>
</dbReference>
<evidence type="ECO:0000256" key="5">
    <source>
        <dbReference type="ARBA" id="ARBA00022764"/>
    </source>
</evidence>
<dbReference type="Pfam" id="PF01323">
    <property type="entry name" value="DSBA"/>
    <property type="match status" value="1"/>
</dbReference>
<dbReference type="InterPro" id="IPR013766">
    <property type="entry name" value="Thioredoxin_domain"/>
</dbReference>
<dbReference type="SUPFAM" id="SSF52833">
    <property type="entry name" value="Thioredoxin-like"/>
    <property type="match status" value="1"/>
</dbReference>
<evidence type="ECO:0000313" key="10">
    <source>
        <dbReference type="EMBL" id="MFD0740291.1"/>
    </source>
</evidence>
<evidence type="ECO:0000256" key="1">
    <source>
        <dbReference type="ARBA" id="ARBA00004418"/>
    </source>
</evidence>
<keyword evidence="7" id="KW-0676">Redox-active center</keyword>
<dbReference type="InterPro" id="IPR050824">
    <property type="entry name" value="Thiol_disulfide_DsbA"/>
</dbReference>
<keyword evidence="11" id="KW-1185">Reference proteome</keyword>
<dbReference type="PANTHER" id="PTHR35891">
    <property type="entry name" value="THIOL:DISULFIDE INTERCHANGE PROTEIN DSBA"/>
    <property type="match status" value="1"/>
</dbReference>
<sequence>MTPRFSLPARAPMLLLSLLAVVLLPLAALAAGKPRLPAGPAPVAGSDYIEIDGGQPYAPAKGKIEVVEVFGYTCPACARFEPLVAAWKARQPADVKFVPLAAPFGGMWTPYAKAFYTADSLGLVGKSHAAMFRALHEEGSLPKSQPSVDEIAGFYARFGADPGRFANAFASAAIAARLQQADQFIRRSGVEHTPTLVVAGKYRVTGASPADNLRIAEHLVARERAAKRR</sequence>
<accession>A0ABW2YQY6</accession>
<feature type="signal peptide" evidence="8">
    <location>
        <begin position="1"/>
        <end position="30"/>
    </location>
</feature>
<name>A0ABW2YQY6_9GAMM</name>